<sequence>MFATTTTTTTTTTILTKLLSKHTRPLNRIISRNKITVTKYNASETSKIHRPTPILLLRTNKADKVPCLWQQKFSELGYSSVQAYIELPETQEPLQLCYRDLKQVTAELSFFPPLMISFGQVAWRISQKYVSNKPVSGLMMIDADAENNSELLHKYPISEFEPHFPLLMLSKSNIPTFLDGWIDHIEPNDTDKFEQVIDWMDQVGM</sequence>
<organism evidence="1 2">
    <name type="scientific">Mucor plumbeus</name>
    <dbReference type="NCBI Taxonomy" id="97098"/>
    <lineage>
        <taxon>Eukaryota</taxon>
        <taxon>Fungi</taxon>
        <taxon>Fungi incertae sedis</taxon>
        <taxon>Mucoromycota</taxon>
        <taxon>Mucoromycotina</taxon>
        <taxon>Mucoromycetes</taxon>
        <taxon>Mucorales</taxon>
        <taxon>Mucorineae</taxon>
        <taxon>Mucoraceae</taxon>
        <taxon>Mucor</taxon>
    </lineage>
</organism>
<comment type="caution">
    <text evidence="1">The sequence shown here is derived from an EMBL/GenBank/DDBJ whole genome shotgun (WGS) entry which is preliminary data.</text>
</comment>
<gene>
    <name evidence="1" type="ORF">INT46_005211</name>
</gene>
<evidence type="ECO:0000313" key="1">
    <source>
        <dbReference type="EMBL" id="KAG2194256.1"/>
    </source>
</evidence>
<evidence type="ECO:0000313" key="2">
    <source>
        <dbReference type="Proteomes" id="UP000650833"/>
    </source>
</evidence>
<reference evidence="1" key="1">
    <citation type="submission" date="2020-12" db="EMBL/GenBank/DDBJ databases">
        <title>Metabolic potential, ecology and presence of endohyphal bacteria is reflected in genomic diversity of Mucoromycotina.</title>
        <authorList>
            <person name="Muszewska A."/>
            <person name="Okrasinska A."/>
            <person name="Steczkiewicz K."/>
            <person name="Drgas O."/>
            <person name="Orlowska M."/>
            <person name="Perlinska-Lenart U."/>
            <person name="Aleksandrzak-Piekarczyk T."/>
            <person name="Szatraj K."/>
            <person name="Zielenkiewicz U."/>
            <person name="Pilsyk S."/>
            <person name="Malc E."/>
            <person name="Mieczkowski P."/>
            <person name="Kruszewska J.S."/>
            <person name="Biernat P."/>
            <person name="Pawlowska J."/>
        </authorList>
    </citation>
    <scope>NUCLEOTIDE SEQUENCE</scope>
    <source>
        <strain evidence="1">CBS 226.32</strain>
    </source>
</reference>
<dbReference type="EMBL" id="JAEPRC010000596">
    <property type="protein sequence ID" value="KAG2194256.1"/>
    <property type="molecule type" value="Genomic_DNA"/>
</dbReference>
<dbReference type="AlphaFoldDB" id="A0A8H7UPZ2"/>
<proteinExistence type="predicted"/>
<dbReference type="Proteomes" id="UP000650833">
    <property type="component" value="Unassembled WGS sequence"/>
</dbReference>
<dbReference type="OrthoDB" id="3365310at2759"/>
<protein>
    <submittedName>
        <fullName evidence="1">Uncharacterized protein</fullName>
    </submittedName>
</protein>
<name>A0A8H7UPZ2_9FUNG</name>
<keyword evidence="2" id="KW-1185">Reference proteome</keyword>
<accession>A0A8H7UPZ2</accession>